<dbReference type="EMBL" id="JAUDFV010000138">
    <property type="protein sequence ID" value="KAL2725404.1"/>
    <property type="molecule type" value="Genomic_DNA"/>
</dbReference>
<protein>
    <submittedName>
        <fullName evidence="1">Uncharacterized protein</fullName>
    </submittedName>
</protein>
<dbReference type="Proteomes" id="UP001607302">
    <property type="component" value="Unassembled WGS sequence"/>
</dbReference>
<organism evidence="1 2">
    <name type="scientific">Vespula squamosa</name>
    <name type="common">Southern yellow jacket</name>
    <name type="synonym">Wasp</name>
    <dbReference type="NCBI Taxonomy" id="30214"/>
    <lineage>
        <taxon>Eukaryota</taxon>
        <taxon>Metazoa</taxon>
        <taxon>Ecdysozoa</taxon>
        <taxon>Arthropoda</taxon>
        <taxon>Hexapoda</taxon>
        <taxon>Insecta</taxon>
        <taxon>Pterygota</taxon>
        <taxon>Neoptera</taxon>
        <taxon>Endopterygota</taxon>
        <taxon>Hymenoptera</taxon>
        <taxon>Apocrita</taxon>
        <taxon>Aculeata</taxon>
        <taxon>Vespoidea</taxon>
        <taxon>Vespidae</taxon>
        <taxon>Vespinae</taxon>
        <taxon>Vespula</taxon>
    </lineage>
</organism>
<gene>
    <name evidence="1" type="ORF">V1478_008077</name>
</gene>
<keyword evidence="2" id="KW-1185">Reference proteome</keyword>
<evidence type="ECO:0000313" key="1">
    <source>
        <dbReference type="EMBL" id="KAL2725404.1"/>
    </source>
</evidence>
<sequence>MEEVYLDNLQLIKTIGERDVRKAEKKYVLSAGCQKEGGRGSRFSTLWRASFQLHLRGWNLKADGCSTV</sequence>
<proteinExistence type="predicted"/>
<name>A0ABD2AXR6_VESSQ</name>
<comment type="caution">
    <text evidence="1">The sequence shown here is derived from an EMBL/GenBank/DDBJ whole genome shotgun (WGS) entry which is preliminary data.</text>
</comment>
<reference evidence="1 2" key="1">
    <citation type="journal article" date="2024" name="Ann. Entomol. Soc. Am.">
        <title>Genomic analyses of the southern and eastern yellowjacket wasps (Hymenoptera: Vespidae) reveal evolutionary signatures of social life.</title>
        <authorList>
            <person name="Catto M.A."/>
            <person name="Caine P.B."/>
            <person name="Orr S.E."/>
            <person name="Hunt B.G."/>
            <person name="Goodisman M.A.D."/>
        </authorList>
    </citation>
    <scope>NUCLEOTIDE SEQUENCE [LARGE SCALE GENOMIC DNA]</scope>
    <source>
        <strain evidence="1">233</strain>
        <tissue evidence="1">Head and thorax</tissue>
    </source>
</reference>
<accession>A0ABD2AXR6</accession>
<evidence type="ECO:0000313" key="2">
    <source>
        <dbReference type="Proteomes" id="UP001607302"/>
    </source>
</evidence>
<dbReference type="AlphaFoldDB" id="A0ABD2AXR6"/>